<dbReference type="Gene3D" id="3.90.1580.10">
    <property type="entry name" value="paralog of FGE (formylglycine-generating enzyme)"/>
    <property type="match status" value="1"/>
</dbReference>
<feature type="transmembrane region" description="Helical" evidence="1">
    <location>
        <begin position="12"/>
        <end position="31"/>
    </location>
</feature>
<dbReference type="RefSeq" id="WP_166948856.1">
    <property type="nucleotide sequence ID" value="NZ_JAARLZ010000006.1"/>
</dbReference>
<dbReference type="InterPro" id="IPR011990">
    <property type="entry name" value="TPR-like_helical_dom_sf"/>
</dbReference>
<accession>A0A7X5UB07</accession>
<sequence>MPNTETVRRQRAIGGALGVAVLAFALFYHFFPQLLHVQPSQNTPRSTLRGQATTMGFDQRPQAAAPAMASELDAGPPIMLASTSVIATRKRGKTNEAPLPAQKTPDSPELTALLDRADKALAADRLVGGKDSASALFLAALKEKDDSQRARAGLDEVRGRLAAEIEQDIVLGDGDAARDSLAALKALPDSAGDVGPLQQKLAVLDKVRPLLGKAASQLQDGKASQPRGDSALDTYRQVLELDPDNAVATQGMAQVQRSVLDKALAAVAQDDFVAADAALAEAATIEPESQALQDTRGRVEGMRRQNASGVLAQARSALDSGNLELAQQLAAKAQQVSPDVAGIDDFNERLTNARVYASYKPGQVFVDRFVDTNGQAPPMVVVPTGKFLMGSPDGERGHDANESPLHEVDVDKGFAMARSSVTIGQFRDFVRASGYVPQSQSLQGGSVYDEASGGLRDDSAATWQDDYAGKPGQERLPVVNVSWNDAKAYAEWLSQRTGKKYRLASESEFEYALRAGTTTRYWWGDGTPTSKVENLTGGNDRSASGRRWSNAFSGYKDGYWGPAPVMSFAVNPFGLYDMGGNVSEWVADCWHDNYIRAPRNAEAWVNPGCNRRVIRGGSWGSAPDMVRSAYRQGAAADVRSARVGFRVVRELQ</sequence>
<dbReference type="InterPro" id="IPR016187">
    <property type="entry name" value="CTDL_fold"/>
</dbReference>
<keyword evidence="4" id="KW-1185">Reference proteome</keyword>
<dbReference type="PANTHER" id="PTHR23150">
    <property type="entry name" value="SULFATASE MODIFYING FACTOR 1, 2"/>
    <property type="match status" value="1"/>
</dbReference>
<dbReference type="InterPro" id="IPR005532">
    <property type="entry name" value="SUMF_dom"/>
</dbReference>
<reference evidence="3 4" key="1">
    <citation type="submission" date="2020-03" db="EMBL/GenBank/DDBJ databases">
        <authorList>
            <person name="Lai Q."/>
        </authorList>
    </citation>
    <scope>NUCLEOTIDE SEQUENCE [LARGE SCALE GENOMIC DNA]</scope>
    <source>
        <strain evidence="3 4">CCUG 25036</strain>
    </source>
</reference>
<gene>
    <name evidence="3" type="ORF">HBF25_12400</name>
</gene>
<evidence type="ECO:0000259" key="2">
    <source>
        <dbReference type="Pfam" id="PF03781"/>
    </source>
</evidence>
<evidence type="ECO:0000313" key="3">
    <source>
        <dbReference type="EMBL" id="NII07184.1"/>
    </source>
</evidence>
<dbReference type="PANTHER" id="PTHR23150:SF35">
    <property type="entry name" value="BLL6746 PROTEIN"/>
    <property type="match status" value="1"/>
</dbReference>
<dbReference type="InterPro" id="IPR051043">
    <property type="entry name" value="Sulfatase_Mod_Factor_Kinase"/>
</dbReference>
<dbReference type="InterPro" id="IPR042095">
    <property type="entry name" value="SUMF_sf"/>
</dbReference>
<dbReference type="GO" id="GO:0120147">
    <property type="term" value="F:formylglycine-generating oxidase activity"/>
    <property type="evidence" value="ECO:0007669"/>
    <property type="project" value="TreeGrafter"/>
</dbReference>
<dbReference type="AlphaFoldDB" id="A0A7X5UB07"/>
<proteinExistence type="predicted"/>
<dbReference type="EMBL" id="JAARLZ010000006">
    <property type="protein sequence ID" value="NII07184.1"/>
    <property type="molecule type" value="Genomic_DNA"/>
</dbReference>
<dbReference type="SUPFAM" id="SSF56436">
    <property type="entry name" value="C-type lectin-like"/>
    <property type="match status" value="1"/>
</dbReference>
<keyword evidence="1" id="KW-0812">Transmembrane</keyword>
<evidence type="ECO:0000256" key="1">
    <source>
        <dbReference type="SAM" id="Phobius"/>
    </source>
</evidence>
<feature type="domain" description="Sulfatase-modifying factor enzyme-like" evidence="2">
    <location>
        <begin position="376"/>
        <end position="649"/>
    </location>
</feature>
<comment type="caution">
    <text evidence="3">The sequence shown here is derived from an EMBL/GenBank/DDBJ whole genome shotgun (WGS) entry which is preliminary data.</text>
</comment>
<dbReference type="Gene3D" id="1.25.40.10">
    <property type="entry name" value="Tetratricopeptide repeat domain"/>
    <property type="match status" value="1"/>
</dbReference>
<keyword evidence="1" id="KW-1133">Transmembrane helix</keyword>
<dbReference type="Pfam" id="PF03781">
    <property type="entry name" value="FGE-sulfatase"/>
    <property type="match status" value="1"/>
</dbReference>
<protein>
    <submittedName>
        <fullName evidence="3">Formylglycine-generating enzyme family protein</fullName>
    </submittedName>
</protein>
<organism evidence="3 4">
    <name type="scientific">Luteibacter anthropi</name>
    <dbReference type="NCBI Taxonomy" id="564369"/>
    <lineage>
        <taxon>Bacteria</taxon>
        <taxon>Pseudomonadati</taxon>
        <taxon>Pseudomonadota</taxon>
        <taxon>Gammaproteobacteria</taxon>
        <taxon>Lysobacterales</taxon>
        <taxon>Rhodanobacteraceae</taxon>
        <taxon>Luteibacter</taxon>
    </lineage>
</organism>
<evidence type="ECO:0000313" key="4">
    <source>
        <dbReference type="Proteomes" id="UP000490980"/>
    </source>
</evidence>
<name>A0A7X5UB07_9GAMM</name>
<dbReference type="SUPFAM" id="SSF48452">
    <property type="entry name" value="TPR-like"/>
    <property type="match status" value="1"/>
</dbReference>
<dbReference type="Proteomes" id="UP000490980">
    <property type="component" value="Unassembled WGS sequence"/>
</dbReference>
<keyword evidence="1" id="KW-0472">Membrane</keyword>